<dbReference type="Pfam" id="PF22621">
    <property type="entry name" value="CurL-like_PKS_C"/>
    <property type="match status" value="1"/>
</dbReference>
<dbReference type="FunFam" id="3.10.129.110:FF:000001">
    <property type="entry name" value="Sterigmatocystin biosynthesis polyketide synthase"/>
    <property type="match status" value="1"/>
</dbReference>
<evidence type="ECO:0000256" key="2">
    <source>
        <dbReference type="ARBA" id="ARBA00022450"/>
    </source>
</evidence>
<reference evidence="13" key="1">
    <citation type="journal article" date="2020" name="Stud. Mycol.">
        <title>101 Dothideomycetes genomes: a test case for predicting lifestyles and emergence of pathogens.</title>
        <authorList>
            <person name="Haridas S."/>
            <person name="Albert R."/>
            <person name="Binder M."/>
            <person name="Bloem J."/>
            <person name="Labutti K."/>
            <person name="Salamov A."/>
            <person name="Andreopoulos B."/>
            <person name="Baker S."/>
            <person name="Barry K."/>
            <person name="Bills G."/>
            <person name="Bluhm B."/>
            <person name="Cannon C."/>
            <person name="Castanera R."/>
            <person name="Culley D."/>
            <person name="Daum C."/>
            <person name="Ezra D."/>
            <person name="Gonzalez J."/>
            <person name="Henrissat B."/>
            <person name="Kuo A."/>
            <person name="Liang C."/>
            <person name="Lipzen A."/>
            <person name="Lutzoni F."/>
            <person name="Magnuson J."/>
            <person name="Mondo S."/>
            <person name="Nolan M."/>
            <person name="Ohm R."/>
            <person name="Pangilinan J."/>
            <person name="Park H.-J."/>
            <person name="Ramirez L."/>
            <person name="Alfaro M."/>
            <person name="Sun H."/>
            <person name="Tritt A."/>
            <person name="Yoshinaga Y."/>
            <person name="Zwiers L.-H."/>
            <person name="Turgeon B."/>
            <person name="Goodwin S."/>
            <person name="Spatafora J."/>
            <person name="Crous P."/>
            <person name="Grigoriev I."/>
        </authorList>
    </citation>
    <scope>NUCLEOTIDE SEQUENCE</scope>
    <source>
        <strain evidence="13">CBS 627.86</strain>
    </source>
</reference>
<keyword evidence="3" id="KW-0597">Phosphoprotein</keyword>
<evidence type="ECO:0000313" key="14">
    <source>
        <dbReference type="Proteomes" id="UP000799770"/>
    </source>
</evidence>
<dbReference type="InterPro" id="IPR029058">
    <property type="entry name" value="AB_hydrolase_fold"/>
</dbReference>
<dbReference type="PROSITE" id="PS00606">
    <property type="entry name" value="KS3_1"/>
    <property type="match status" value="1"/>
</dbReference>
<dbReference type="InterPro" id="IPR036736">
    <property type="entry name" value="ACP-like_sf"/>
</dbReference>
<dbReference type="InterPro" id="IPR049900">
    <property type="entry name" value="PKS_mFAS_DH"/>
</dbReference>
<evidence type="ECO:0000259" key="12">
    <source>
        <dbReference type="PROSITE" id="PS52019"/>
    </source>
</evidence>
<gene>
    <name evidence="13" type="ORF">BDV96DRAFT_482321</name>
</gene>
<dbReference type="NCBIfam" id="TIGR04532">
    <property type="entry name" value="PT_fungal_PKS"/>
    <property type="match status" value="1"/>
</dbReference>
<proteinExistence type="predicted"/>
<evidence type="ECO:0000256" key="7">
    <source>
        <dbReference type="ARBA" id="ARBA00055753"/>
    </source>
</evidence>
<keyword evidence="5" id="KW-0677">Repeat</keyword>
<dbReference type="SMART" id="SM00825">
    <property type="entry name" value="PKS_KS"/>
    <property type="match status" value="1"/>
</dbReference>
<feature type="domain" description="Carrier" evidence="10">
    <location>
        <begin position="1658"/>
        <end position="1732"/>
    </location>
</feature>
<feature type="region of interest" description="C-terminal hotdog fold" evidence="8">
    <location>
        <begin position="1452"/>
        <end position="1599"/>
    </location>
</feature>
<feature type="compositionally biased region" description="Pro residues" evidence="9">
    <location>
        <begin position="1870"/>
        <end position="1880"/>
    </location>
</feature>
<comment type="function">
    <text evidence="7">Non-reducing polyketide synthase; part of a gene cluster that mediates the biosynthesis of a yet unidentified natural product.</text>
</comment>
<dbReference type="FunFam" id="3.40.50.1820:FF:000116">
    <property type="entry name" value="Sterigmatocystin biosynthesis polyketide synthase"/>
    <property type="match status" value="1"/>
</dbReference>
<keyword evidence="14" id="KW-1185">Reference proteome</keyword>
<dbReference type="InterPro" id="IPR001227">
    <property type="entry name" value="Ac_transferase_dom_sf"/>
</dbReference>
<dbReference type="GO" id="GO:0006633">
    <property type="term" value="P:fatty acid biosynthetic process"/>
    <property type="evidence" value="ECO:0007669"/>
    <property type="project" value="InterPro"/>
</dbReference>
<feature type="region of interest" description="Disordered" evidence="9">
    <location>
        <begin position="1856"/>
        <end position="1881"/>
    </location>
</feature>
<feature type="compositionally biased region" description="Acidic residues" evidence="9">
    <location>
        <begin position="1738"/>
        <end position="1751"/>
    </location>
</feature>
<dbReference type="Gene3D" id="3.40.50.1820">
    <property type="entry name" value="alpha/beta hydrolase"/>
    <property type="match status" value="1"/>
</dbReference>
<dbReference type="Pfam" id="PF00698">
    <property type="entry name" value="Acyl_transf_1"/>
    <property type="match status" value="1"/>
</dbReference>
<dbReference type="PROSITE" id="PS52004">
    <property type="entry name" value="KS3_2"/>
    <property type="match status" value="1"/>
</dbReference>
<evidence type="ECO:0000256" key="6">
    <source>
        <dbReference type="ARBA" id="ARBA00023268"/>
    </source>
</evidence>
<evidence type="ECO:0000256" key="5">
    <source>
        <dbReference type="ARBA" id="ARBA00022737"/>
    </source>
</evidence>
<dbReference type="SUPFAM" id="SSF52151">
    <property type="entry name" value="FabD/lysophospholipase-like"/>
    <property type="match status" value="1"/>
</dbReference>
<dbReference type="CDD" id="cd00833">
    <property type="entry name" value="PKS"/>
    <property type="match status" value="1"/>
</dbReference>
<evidence type="ECO:0000256" key="8">
    <source>
        <dbReference type="PROSITE-ProRule" id="PRU01363"/>
    </source>
</evidence>
<dbReference type="InterPro" id="IPR032088">
    <property type="entry name" value="SAT"/>
</dbReference>
<evidence type="ECO:0000256" key="1">
    <source>
        <dbReference type="ARBA" id="ARBA00001957"/>
    </source>
</evidence>
<dbReference type="PROSITE" id="PS50075">
    <property type="entry name" value="CARRIER"/>
    <property type="match status" value="2"/>
</dbReference>
<keyword evidence="6" id="KW-0511">Multifunctional enzyme</keyword>
<dbReference type="Pfam" id="PF16073">
    <property type="entry name" value="SAT"/>
    <property type="match status" value="1"/>
</dbReference>
<dbReference type="Gene3D" id="1.10.1200.10">
    <property type="entry name" value="ACP-like"/>
    <property type="match status" value="2"/>
</dbReference>
<dbReference type="InterPro" id="IPR020806">
    <property type="entry name" value="PKS_PP-bd"/>
</dbReference>
<dbReference type="InterPro" id="IPR014031">
    <property type="entry name" value="Ketoacyl_synth_C"/>
</dbReference>
<feature type="compositionally biased region" description="Low complexity" evidence="9">
    <location>
        <begin position="1760"/>
        <end position="1771"/>
    </location>
</feature>
<evidence type="ECO:0000313" key="13">
    <source>
        <dbReference type="EMBL" id="KAF2121900.1"/>
    </source>
</evidence>
<dbReference type="FunFam" id="3.40.47.10:FF:000031">
    <property type="entry name" value="Sterigmatocystin biosynthesis polyketide synthase"/>
    <property type="match status" value="1"/>
</dbReference>
<dbReference type="GO" id="GO:0031177">
    <property type="term" value="F:phosphopantetheine binding"/>
    <property type="evidence" value="ECO:0007669"/>
    <property type="project" value="InterPro"/>
</dbReference>
<dbReference type="InterPro" id="IPR016039">
    <property type="entry name" value="Thiolase-like"/>
</dbReference>
<dbReference type="GO" id="GO:0004315">
    <property type="term" value="F:3-oxoacyl-[acyl-carrier-protein] synthase activity"/>
    <property type="evidence" value="ECO:0007669"/>
    <property type="project" value="InterPro"/>
</dbReference>
<dbReference type="OrthoDB" id="329835at2759"/>
<dbReference type="InterPro" id="IPR030918">
    <property type="entry name" value="PT_fungal_PKS"/>
</dbReference>
<dbReference type="InterPro" id="IPR020841">
    <property type="entry name" value="PKS_Beta-ketoAc_synthase_dom"/>
</dbReference>
<dbReference type="InterPro" id="IPR049551">
    <property type="entry name" value="PKS_DH_C"/>
</dbReference>
<dbReference type="Gene3D" id="3.10.129.110">
    <property type="entry name" value="Polyketide synthase dehydratase"/>
    <property type="match status" value="1"/>
</dbReference>
<feature type="active site" description="Proton donor; for dehydratase activity" evidence="8">
    <location>
        <position position="1512"/>
    </location>
</feature>
<evidence type="ECO:0000259" key="11">
    <source>
        <dbReference type="PROSITE" id="PS52004"/>
    </source>
</evidence>
<name>A0A6A5ZQD0_9PLEO</name>
<dbReference type="InterPro" id="IPR014043">
    <property type="entry name" value="Acyl_transferase_dom"/>
</dbReference>
<dbReference type="Pfam" id="PF02801">
    <property type="entry name" value="Ketoacyl-synt_C"/>
    <property type="match status" value="1"/>
</dbReference>
<dbReference type="Gene3D" id="3.30.70.3290">
    <property type="match status" value="1"/>
</dbReference>
<feature type="region of interest" description="N-terminal hotdog fold" evidence="8">
    <location>
        <begin position="1288"/>
        <end position="1424"/>
    </location>
</feature>
<feature type="domain" description="Carrier" evidence="10">
    <location>
        <begin position="1787"/>
        <end position="1861"/>
    </location>
</feature>
<dbReference type="FunFam" id="1.10.1200.10:FF:000011">
    <property type="entry name" value="Sterigmatocystin biosynthesis polyketide synthase"/>
    <property type="match status" value="1"/>
</dbReference>
<feature type="domain" description="PKS/mFAS DH" evidence="12">
    <location>
        <begin position="1288"/>
        <end position="1599"/>
    </location>
</feature>
<dbReference type="InterPro" id="IPR016036">
    <property type="entry name" value="Malonyl_transacylase_ACP-bd"/>
</dbReference>
<dbReference type="SMART" id="SM00827">
    <property type="entry name" value="PKS_AT"/>
    <property type="match status" value="1"/>
</dbReference>
<dbReference type="SUPFAM" id="SSF53474">
    <property type="entry name" value="alpha/beta-Hydrolases"/>
    <property type="match status" value="1"/>
</dbReference>
<dbReference type="PANTHER" id="PTHR43775:SF37">
    <property type="entry name" value="SI:DKEY-61P9.11"/>
    <property type="match status" value="1"/>
</dbReference>
<dbReference type="FunFam" id="3.40.366.10:FF:000002">
    <property type="entry name" value="Probable polyketide synthase 2"/>
    <property type="match status" value="1"/>
</dbReference>
<dbReference type="SUPFAM" id="SSF47336">
    <property type="entry name" value="ACP-like"/>
    <property type="match status" value="2"/>
</dbReference>
<comment type="cofactor">
    <cofactor evidence="1">
        <name>pantetheine 4'-phosphate</name>
        <dbReference type="ChEBI" id="CHEBI:47942"/>
    </cofactor>
</comment>
<dbReference type="InterPro" id="IPR042104">
    <property type="entry name" value="PKS_dehydratase_sf"/>
</dbReference>
<dbReference type="Gene3D" id="3.40.366.10">
    <property type="entry name" value="Malonyl-Coenzyme A Acyl Carrier Protein, domain 2"/>
    <property type="match status" value="2"/>
</dbReference>
<feature type="active site" description="Proton acceptor; for dehydratase activity" evidence="8">
    <location>
        <position position="1320"/>
    </location>
</feature>
<keyword evidence="4" id="KW-0808">Transferase</keyword>
<dbReference type="InterPro" id="IPR018201">
    <property type="entry name" value="Ketoacyl_synth_AS"/>
</dbReference>
<dbReference type="PROSITE" id="PS52019">
    <property type="entry name" value="PKS_MFAS_DH"/>
    <property type="match status" value="1"/>
</dbReference>
<dbReference type="InterPro" id="IPR014030">
    <property type="entry name" value="Ketoacyl_synth_N"/>
</dbReference>
<organism evidence="13 14">
    <name type="scientific">Lophiotrema nucula</name>
    <dbReference type="NCBI Taxonomy" id="690887"/>
    <lineage>
        <taxon>Eukaryota</taxon>
        <taxon>Fungi</taxon>
        <taxon>Dikarya</taxon>
        <taxon>Ascomycota</taxon>
        <taxon>Pezizomycotina</taxon>
        <taxon>Dothideomycetes</taxon>
        <taxon>Pleosporomycetidae</taxon>
        <taxon>Pleosporales</taxon>
        <taxon>Lophiotremataceae</taxon>
        <taxon>Lophiotrema</taxon>
    </lineage>
</organism>
<dbReference type="InterPro" id="IPR001031">
    <property type="entry name" value="Thioesterase"/>
</dbReference>
<dbReference type="InterPro" id="IPR009081">
    <property type="entry name" value="PP-bd_ACP"/>
</dbReference>
<dbReference type="Pfam" id="PF14765">
    <property type="entry name" value="PS-DH"/>
    <property type="match status" value="1"/>
</dbReference>
<keyword evidence="2" id="KW-0596">Phosphopantetheine</keyword>
<feature type="domain" description="Ketosynthase family 3 (KS3)" evidence="11">
    <location>
        <begin position="371"/>
        <end position="803"/>
    </location>
</feature>
<dbReference type="EMBL" id="ML977311">
    <property type="protein sequence ID" value="KAF2121900.1"/>
    <property type="molecule type" value="Genomic_DNA"/>
</dbReference>
<feature type="region of interest" description="Disordered" evidence="9">
    <location>
        <begin position="1735"/>
        <end position="1793"/>
    </location>
</feature>
<evidence type="ECO:0000256" key="3">
    <source>
        <dbReference type="ARBA" id="ARBA00022553"/>
    </source>
</evidence>
<dbReference type="PANTHER" id="PTHR43775">
    <property type="entry name" value="FATTY ACID SYNTHASE"/>
    <property type="match status" value="1"/>
</dbReference>
<dbReference type="SUPFAM" id="SSF55048">
    <property type="entry name" value="Probable ACP-binding domain of malonyl-CoA ACP transacylase"/>
    <property type="match status" value="1"/>
</dbReference>
<dbReference type="InterPro" id="IPR016035">
    <property type="entry name" value="Acyl_Trfase/lysoPLipase"/>
</dbReference>
<dbReference type="Pfam" id="PF00550">
    <property type="entry name" value="PP-binding"/>
    <property type="match status" value="2"/>
</dbReference>
<dbReference type="SUPFAM" id="SSF53901">
    <property type="entry name" value="Thiolase-like"/>
    <property type="match status" value="1"/>
</dbReference>
<dbReference type="GO" id="GO:0004312">
    <property type="term" value="F:fatty acid synthase activity"/>
    <property type="evidence" value="ECO:0007669"/>
    <property type="project" value="TreeGrafter"/>
</dbReference>
<dbReference type="SMART" id="SM00823">
    <property type="entry name" value="PKS_PP"/>
    <property type="match status" value="2"/>
</dbReference>
<dbReference type="Gene3D" id="3.40.47.10">
    <property type="match status" value="1"/>
</dbReference>
<evidence type="ECO:0000256" key="4">
    <source>
        <dbReference type="ARBA" id="ARBA00022679"/>
    </source>
</evidence>
<dbReference type="InterPro" id="IPR050091">
    <property type="entry name" value="PKS_NRPS_Biosynth_Enz"/>
</dbReference>
<dbReference type="PROSITE" id="PS00012">
    <property type="entry name" value="PHOSPHOPANTETHEINE"/>
    <property type="match status" value="1"/>
</dbReference>
<dbReference type="GO" id="GO:0044550">
    <property type="term" value="P:secondary metabolite biosynthetic process"/>
    <property type="evidence" value="ECO:0007669"/>
    <property type="project" value="UniProtKB-ARBA"/>
</dbReference>
<dbReference type="InterPro" id="IPR006162">
    <property type="entry name" value="Ppantetheine_attach_site"/>
</dbReference>
<protein>
    <submittedName>
        <fullName evidence="13">Polyketide synthase PksA</fullName>
    </submittedName>
</protein>
<accession>A0A6A5ZQD0</accession>
<dbReference type="Pfam" id="PF00109">
    <property type="entry name" value="ketoacyl-synt"/>
    <property type="match status" value="1"/>
</dbReference>
<sequence length="2160" mass="233251">MNILIFGDQTADQYPLLRKASLCKNNALLTGFLERVSVCLREEVQKLPRTQRDQIPDFLRVSDLVEAYYAKGLKIPQLESCMVTIAQLAHYIGYYGDNPTEMPNLANTRVLGLCTGLIAGSVVASARTLGELLPLSVEAVRIAFRTGSAVGAAKDALEQPVNTKESWSTIITGTNENAAKSAISEFHDERRISVSAQAYVSAVSVMAVTVSGPPSTTRRLFEETDAFSKSTRVPIPIYAPYHAPHIFCQADLDRILEGETRDVLKKFHPSALVHSASSGKCHTATSTLELIENVLNEILLQPVRWDSLLEETVSQVTAFSNNECIVTAIGVNNVANSLASALKAGGQSSISVRDHTIWTQKTEASRGRTQNDKIAIVGMAGRFPGAANHEALWELLEKGLDVHREVPADRFDAQAHCDPSGKGKNKSHTPYGCFIDEPGLFDPRFFNMSPREAAQTDPMGRLALVTAYEALEMSGYVPNRTPSTKLHRIGTFYGQTSDDWREINAAENVDTYFITGGVRAFAPGRINYYFKFSGPSYSVDTACSSSLAAIQLACTSLWSGDCDTACAGGLNVLTNPDIFAGLSKGQFLSKTGSCKTYDNDADGYCRGDGCATIILKRYEDAVADKDNILGCILGAATNHSAEAVSITHPHAGAQEFLYKQVLARAGVDAHEISYVEMHGTGTQAGDGIEMTSVTNVFAPRHRQRKPEEKLHLGAIKANIGHGEAASGINSMVKVMMMLKKGAIPANVGIKGVLNKTFPKDLGQRNVHISTTQVPWARKGAEKRKLFLNNFSAAGGNTAVVMEDGPLREAPTGVDPRTMQTVTVTARSIASLKRNINNLIDYIDNTPDVTLSSLAYTTTARRIQHNYRVAVCVSDIAKVKDALQAQLRDTYSPIAMVPTKTAFTFTGQGSQYTGLGKKLYEELDSFRADIENLDNLARLHSLPSIVPLLDGTDVGTLSPVVVQLGMACIQVALARMWASWGIKPAAVIGHSLGEYAALHVAGVISASDMVLLVGRRAQLLEQECTAHTHGMLAVKGGVAAIKEALGNKMTEIACMNGPEETVLCGTVAVVESTSELLAAKGFKATKLNVPFAFHSAQVEPIMEKFKAAASPVVFNKPEIPVLSPLTGEVIREAGIIGPEYLVRHARETVNFWSALTTGKEEKAFDDKTAWLEVGAHPVCSGMVKSSLGGTPCTAGSLRRNEDPWKTLSTSISTLFLAGVAFDWNEYHKQFNDAQELLPLPTYSFDDKRYWLDYHNNWTLTKGEAQVPVAPKAIEAPVEVKSKLSTTSCQKIVREELHANSGTVVVQSDLSDPQLRATIAGHQVNGTPLCPSSLYADQAMTIADYLYKQLRPNLPTPGLNVCAMEVPKTLIPQYPPPPAGQHLQIEATADLDINQVALKFRTVTADGSKVLAEHAFGTVKYEDVDTWREEWARTQFMVQTQIDLLNQKLATGAAHKVLRGMAYKLFKALVTYTDNYRGMEEVILDGKQTEATASVRFQTTPADGDFFCSPYWIDSLCHLSGFIVNASEHLDSDNSVYISHGWGSIKISKPLSPEGSYRSYVRMQPAPGNLSVGDVYIMEGGEVIGLVTGLKFQNIPRRALNIMLPPAGQKAPAKGTAIAAPASKAAPVKAAPAAASKVAPVKAAKPVKVAKPKAPKQVGSTITSRVMKIVAEEIDIDMSELVEEAAFENLGVDSLLSLTISAKLREDLDLEISSTLFTDYPTVGELKKFFSQYDGGAPLVEDDDASDTTDEPSDLPTPYEHATASTPPSSAPSVSGNEDDVKPTTETADGQPSLARKIVAEEMGVDISELTDTLDLSEMGMDSLMSLTILGALREQTGIDLPSTFLVTNVTIEDIENELGMRPKPKAQAAPKPAPKSAPKPPQLAEVNKRLEKAIDISGLPPATSVLLQGNAKIATKKFFLVPDGSGSATSYISIPNISPDMAVFGLNCPFMKAPEKWTCGVEGVSKLYLQEIKRRQPQGPYLIGGWSAGGVMAYEVTQQLVNSGEEVESLVLIDAPCPVALDPLPARLHIFFDQIGLLGTGKAGGTPGWLLPHFAAAIQNLKDYDPVPMDSKRAPPVLAIWCTDGVCPNPDDPRPPPGEGEDPAPMKWLLNNRTDFSDNGWAQLLPKDNFQYAVMGGNHFTMMKGDHGVTLGQLIKKGLKL</sequence>
<evidence type="ECO:0000256" key="9">
    <source>
        <dbReference type="SAM" id="MobiDB-lite"/>
    </source>
</evidence>
<dbReference type="Pfam" id="PF00975">
    <property type="entry name" value="Thioesterase"/>
    <property type="match status" value="1"/>
</dbReference>
<dbReference type="Proteomes" id="UP000799770">
    <property type="component" value="Unassembled WGS sequence"/>
</dbReference>
<evidence type="ECO:0000259" key="10">
    <source>
        <dbReference type="PROSITE" id="PS50075"/>
    </source>
</evidence>